<dbReference type="PANTHER" id="PTHR31438:SF1">
    <property type="entry name" value="LYSINE N-ACYLTRANSFERASE C17G9.06C-RELATED"/>
    <property type="match status" value="1"/>
</dbReference>
<feature type="domain" description="Acyltransferase MbtK/IucB-like conserved" evidence="2">
    <location>
        <begin position="176"/>
        <end position="223"/>
    </location>
</feature>
<dbReference type="SUPFAM" id="SSF55729">
    <property type="entry name" value="Acyl-CoA N-acyltransferases (Nat)"/>
    <property type="match status" value="1"/>
</dbReference>
<proteinExistence type="predicted"/>
<evidence type="ECO:0000313" key="3">
    <source>
        <dbReference type="EMBL" id="SFL26821.1"/>
    </source>
</evidence>
<evidence type="ECO:0000256" key="1">
    <source>
        <dbReference type="ARBA" id="ARBA00004924"/>
    </source>
</evidence>
<dbReference type="Proteomes" id="UP000198804">
    <property type="component" value="Unassembled WGS sequence"/>
</dbReference>
<dbReference type="InterPro" id="IPR016181">
    <property type="entry name" value="Acyl_CoA_acyltransferase"/>
</dbReference>
<gene>
    <name evidence="3" type="ORF">SAMN04488125_111165</name>
</gene>
<protein>
    <submittedName>
        <fullName evidence="3">Protein N-acetyltransferase, RimJ/RimL family</fullName>
    </submittedName>
</protein>
<keyword evidence="4" id="KW-1185">Reference proteome</keyword>
<comment type="pathway">
    <text evidence="1">Siderophore biosynthesis.</text>
</comment>
<dbReference type="InterPro" id="IPR019432">
    <property type="entry name" value="Acyltransferase_MbtK/IucB-like"/>
</dbReference>
<name>A0A1I4GCD1_9HYPH</name>
<dbReference type="STRING" id="414703.SAMN04488125_111165"/>
<dbReference type="Gene3D" id="3.40.630.30">
    <property type="match status" value="1"/>
</dbReference>
<evidence type="ECO:0000313" key="4">
    <source>
        <dbReference type="Proteomes" id="UP000198804"/>
    </source>
</evidence>
<sequence>MVSSLDQVSMPFTLVLADGRKVFAEVEDERARIVVEGGGALVFARPERHVFTALDGFEAGMPPEALLPLLAHVFARRPKAETAEITLPASDDWAREAIRAGVIQAVEPGEGGLRLTAQRSAFWQHPDLWLKGRASGRTPLAYVMSGDKRHPKRPVKPVGEVYRRHMPRFKADFSIRAVDVEGDLETINRWMNLDSVAEFWNERGDLDHHRAYLSTVAADPHMASFVGCFDDQPFAYFEIYWAKEDRVSPFYDVHDYDRGLHLLVGDPRHQGPGKVEAWFRAVLHYMFLDDSRTTRVIGDPRIDHVRWIEYMQKQGFVRLKEFDLPHKRSELIYIERETFFGPPHSGPA</sequence>
<dbReference type="GO" id="GO:0016410">
    <property type="term" value="F:N-acyltransferase activity"/>
    <property type="evidence" value="ECO:0007669"/>
    <property type="project" value="TreeGrafter"/>
</dbReference>
<organism evidence="3 4">
    <name type="scientific">Methylorubrum salsuginis</name>
    <dbReference type="NCBI Taxonomy" id="414703"/>
    <lineage>
        <taxon>Bacteria</taxon>
        <taxon>Pseudomonadati</taxon>
        <taxon>Pseudomonadota</taxon>
        <taxon>Alphaproteobacteria</taxon>
        <taxon>Hyphomicrobiales</taxon>
        <taxon>Methylobacteriaceae</taxon>
        <taxon>Methylorubrum</taxon>
    </lineage>
</organism>
<evidence type="ECO:0000259" key="2">
    <source>
        <dbReference type="SMART" id="SM01006"/>
    </source>
</evidence>
<dbReference type="Pfam" id="PF13523">
    <property type="entry name" value="Acetyltransf_8"/>
    <property type="match status" value="1"/>
</dbReference>
<dbReference type="SMART" id="SM01006">
    <property type="entry name" value="AlcB"/>
    <property type="match status" value="1"/>
</dbReference>
<dbReference type="AlphaFoldDB" id="A0A1I4GCD1"/>
<dbReference type="PANTHER" id="PTHR31438">
    <property type="entry name" value="LYSINE N-ACYLTRANSFERASE C17G9.06C-RELATED"/>
    <property type="match status" value="1"/>
</dbReference>
<accession>A0A1I4GCD1</accession>
<keyword evidence="3" id="KW-0808">Transferase</keyword>
<dbReference type="GO" id="GO:0019290">
    <property type="term" value="P:siderophore biosynthetic process"/>
    <property type="evidence" value="ECO:0007669"/>
    <property type="project" value="InterPro"/>
</dbReference>
<reference evidence="4" key="1">
    <citation type="submission" date="2016-10" db="EMBL/GenBank/DDBJ databases">
        <authorList>
            <person name="Varghese N."/>
            <person name="Submissions S."/>
        </authorList>
    </citation>
    <scope>NUCLEOTIDE SEQUENCE [LARGE SCALE GENOMIC DNA]</scope>
    <source>
        <strain evidence="4">CGMCC 1.6474</strain>
    </source>
</reference>
<dbReference type="EMBL" id="FOSV01000011">
    <property type="protein sequence ID" value="SFL26821.1"/>
    <property type="molecule type" value="Genomic_DNA"/>
</dbReference>